<feature type="non-terminal residue" evidence="2">
    <location>
        <position position="1"/>
    </location>
</feature>
<proteinExistence type="predicted"/>
<dbReference type="ExpressionAtlas" id="A0A2K3MEA9">
    <property type="expression patterns" value="baseline"/>
</dbReference>
<name>A0A2K3MEA9_TRIPR</name>
<accession>A0A2K3MEA9</accession>
<sequence length="76" mass="8516">NAAEKPPFFMPSWTAMYIFNAFIVVWVLVVGFGFGGWASMTNFIRQIDTFGLFAKCYQCKPPPVMVAAPPPHALHH</sequence>
<dbReference type="STRING" id="57577.A0A2K3MEA9"/>
<dbReference type="EMBL" id="ASHM01058731">
    <property type="protein sequence ID" value="PNX89121.1"/>
    <property type="molecule type" value="Genomic_DNA"/>
</dbReference>
<keyword evidence="1" id="KW-1133">Transmembrane helix</keyword>
<keyword evidence="1" id="KW-0472">Membrane</keyword>
<gene>
    <name evidence="2" type="ORF">L195_g045238</name>
</gene>
<protein>
    <submittedName>
        <fullName evidence="2">Auxin transporter-like protein 2-like</fullName>
    </submittedName>
</protein>
<evidence type="ECO:0000313" key="3">
    <source>
        <dbReference type="Proteomes" id="UP000236291"/>
    </source>
</evidence>
<comment type="caution">
    <text evidence="2">The sequence shown here is derived from an EMBL/GenBank/DDBJ whole genome shotgun (WGS) entry which is preliminary data.</text>
</comment>
<dbReference type="Proteomes" id="UP000236291">
    <property type="component" value="Unassembled WGS sequence"/>
</dbReference>
<reference evidence="2 3" key="1">
    <citation type="journal article" date="2014" name="Am. J. Bot.">
        <title>Genome assembly and annotation for red clover (Trifolium pratense; Fabaceae).</title>
        <authorList>
            <person name="Istvanek J."/>
            <person name="Jaros M."/>
            <person name="Krenek A."/>
            <person name="Repkova J."/>
        </authorList>
    </citation>
    <scope>NUCLEOTIDE SEQUENCE [LARGE SCALE GENOMIC DNA]</scope>
    <source>
        <strain evidence="3">cv. Tatra</strain>
        <tissue evidence="2">Young leaves</tissue>
    </source>
</reference>
<keyword evidence="1" id="KW-0812">Transmembrane</keyword>
<feature type="transmembrane region" description="Helical" evidence="1">
    <location>
        <begin position="15"/>
        <end position="37"/>
    </location>
</feature>
<dbReference type="AlphaFoldDB" id="A0A2K3MEA9"/>
<reference evidence="2 3" key="2">
    <citation type="journal article" date="2017" name="Front. Plant Sci.">
        <title>Gene Classification and Mining of Molecular Markers Useful in Red Clover (Trifolium pratense) Breeding.</title>
        <authorList>
            <person name="Istvanek J."/>
            <person name="Dluhosova J."/>
            <person name="Dluhos P."/>
            <person name="Patkova L."/>
            <person name="Nedelnik J."/>
            <person name="Repkova J."/>
        </authorList>
    </citation>
    <scope>NUCLEOTIDE SEQUENCE [LARGE SCALE GENOMIC DNA]</scope>
    <source>
        <strain evidence="3">cv. Tatra</strain>
        <tissue evidence="2">Young leaves</tissue>
    </source>
</reference>
<organism evidence="2 3">
    <name type="scientific">Trifolium pratense</name>
    <name type="common">Red clover</name>
    <dbReference type="NCBI Taxonomy" id="57577"/>
    <lineage>
        <taxon>Eukaryota</taxon>
        <taxon>Viridiplantae</taxon>
        <taxon>Streptophyta</taxon>
        <taxon>Embryophyta</taxon>
        <taxon>Tracheophyta</taxon>
        <taxon>Spermatophyta</taxon>
        <taxon>Magnoliopsida</taxon>
        <taxon>eudicotyledons</taxon>
        <taxon>Gunneridae</taxon>
        <taxon>Pentapetalae</taxon>
        <taxon>rosids</taxon>
        <taxon>fabids</taxon>
        <taxon>Fabales</taxon>
        <taxon>Fabaceae</taxon>
        <taxon>Papilionoideae</taxon>
        <taxon>50 kb inversion clade</taxon>
        <taxon>NPAAA clade</taxon>
        <taxon>Hologalegina</taxon>
        <taxon>IRL clade</taxon>
        <taxon>Trifolieae</taxon>
        <taxon>Trifolium</taxon>
    </lineage>
</organism>
<evidence type="ECO:0000256" key="1">
    <source>
        <dbReference type="SAM" id="Phobius"/>
    </source>
</evidence>
<evidence type="ECO:0000313" key="2">
    <source>
        <dbReference type="EMBL" id="PNX89121.1"/>
    </source>
</evidence>